<evidence type="ECO:0000259" key="9">
    <source>
        <dbReference type="PROSITE" id="PS50850"/>
    </source>
</evidence>
<keyword evidence="2" id="KW-0813">Transport</keyword>
<dbReference type="PANTHER" id="PTHR43528:SF1">
    <property type="entry name" value="ALPHA-KETOGLUTARATE PERMEASE"/>
    <property type="match status" value="1"/>
</dbReference>
<keyword evidence="3" id="KW-1003">Cell membrane</keyword>
<feature type="transmembrane region" description="Helical" evidence="8">
    <location>
        <begin position="116"/>
        <end position="141"/>
    </location>
</feature>
<proteinExistence type="predicted"/>
<feature type="transmembrane region" description="Helical" evidence="8">
    <location>
        <begin position="397"/>
        <end position="418"/>
    </location>
</feature>
<evidence type="ECO:0000313" key="10">
    <source>
        <dbReference type="EMBL" id="MDV6231740.1"/>
    </source>
</evidence>
<dbReference type="InterPro" id="IPR036259">
    <property type="entry name" value="MFS_trans_sf"/>
</dbReference>
<comment type="subcellular location">
    <subcellularLocation>
        <location evidence="1">Cell membrane</location>
        <topology evidence="1">Multi-pass membrane protein</topology>
    </subcellularLocation>
</comment>
<evidence type="ECO:0000256" key="8">
    <source>
        <dbReference type="SAM" id="Phobius"/>
    </source>
</evidence>
<dbReference type="Proteomes" id="UP001185899">
    <property type="component" value="Unassembled WGS sequence"/>
</dbReference>
<feature type="transmembrane region" description="Helical" evidence="8">
    <location>
        <begin position="275"/>
        <end position="297"/>
    </location>
</feature>
<dbReference type="Pfam" id="PF00083">
    <property type="entry name" value="Sugar_tr"/>
    <property type="match status" value="1"/>
</dbReference>
<dbReference type="InterPro" id="IPR005829">
    <property type="entry name" value="Sugar_transporter_CS"/>
</dbReference>
<reference evidence="10 11" key="1">
    <citation type="submission" date="2023-10" db="EMBL/GenBank/DDBJ databases">
        <title>Development of a sustainable strategy for remediation of hydrocarbon-contaminated territories based on the waste exchange concept.</title>
        <authorList>
            <person name="Krivoruchko A."/>
        </authorList>
    </citation>
    <scope>NUCLEOTIDE SEQUENCE [LARGE SCALE GENOMIC DNA]</scope>
    <source>
        <strain evidence="10 11">IEGM 1322</strain>
    </source>
</reference>
<evidence type="ECO:0000256" key="2">
    <source>
        <dbReference type="ARBA" id="ARBA00022448"/>
    </source>
</evidence>
<dbReference type="RefSeq" id="WP_094640410.1">
    <property type="nucleotide sequence ID" value="NZ_JAWLKE010000005.1"/>
</dbReference>
<evidence type="ECO:0000256" key="5">
    <source>
        <dbReference type="ARBA" id="ARBA00022847"/>
    </source>
</evidence>
<evidence type="ECO:0000256" key="1">
    <source>
        <dbReference type="ARBA" id="ARBA00004651"/>
    </source>
</evidence>
<keyword evidence="6 8" id="KW-1133">Transmembrane helix</keyword>
<comment type="caution">
    <text evidence="10">The sequence shown here is derived from an EMBL/GenBank/DDBJ whole genome shotgun (WGS) entry which is preliminary data.</text>
</comment>
<feature type="transmembrane region" description="Helical" evidence="8">
    <location>
        <begin position="51"/>
        <end position="74"/>
    </location>
</feature>
<keyword evidence="7 8" id="KW-0472">Membrane</keyword>
<keyword evidence="5" id="KW-0769">Symport</keyword>
<gene>
    <name evidence="10" type="ORF">R3P95_14370</name>
</gene>
<dbReference type="EMBL" id="JAWLKE010000005">
    <property type="protein sequence ID" value="MDV6231740.1"/>
    <property type="molecule type" value="Genomic_DNA"/>
</dbReference>
<feature type="transmembrane region" description="Helical" evidence="8">
    <location>
        <begin position="186"/>
        <end position="204"/>
    </location>
</feature>
<name>A0ABU4AZS6_9NOCA</name>
<dbReference type="InterPro" id="IPR051084">
    <property type="entry name" value="H+-coupled_symporters"/>
</dbReference>
<evidence type="ECO:0000256" key="7">
    <source>
        <dbReference type="ARBA" id="ARBA00023136"/>
    </source>
</evidence>
<feature type="transmembrane region" description="Helical" evidence="8">
    <location>
        <begin position="243"/>
        <end position="263"/>
    </location>
</feature>
<evidence type="ECO:0000313" key="11">
    <source>
        <dbReference type="Proteomes" id="UP001185899"/>
    </source>
</evidence>
<evidence type="ECO:0000256" key="3">
    <source>
        <dbReference type="ARBA" id="ARBA00022475"/>
    </source>
</evidence>
<dbReference type="PROSITE" id="PS00217">
    <property type="entry name" value="SUGAR_TRANSPORT_2"/>
    <property type="match status" value="1"/>
</dbReference>
<keyword evidence="11" id="KW-1185">Reference proteome</keyword>
<dbReference type="InterPro" id="IPR005828">
    <property type="entry name" value="MFS_sugar_transport-like"/>
</dbReference>
<feature type="transmembrane region" description="Helical" evidence="8">
    <location>
        <begin position="328"/>
        <end position="347"/>
    </location>
</feature>
<feature type="transmembrane region" description="Helical" evidence="8">
    <location>
        <begin position="15"/>
        <end position="39"/>
    </location>
</feature>
<feature type="transmembrane region" description="Helical" evidence="8">
    <location>
        <begin position="153"/>
        <end position="174"/>
    </location>
</feature>
<sequence>MATIRTPEQTRRRGVLAATVGTIVEYYDLTVYAYLAVVVSPLFFPGDDPTASLLASLAVFASAYLMRPIGGIFFGRLGDRHGRKRALLFSVLLMGVGSALMAFLPTYENAGVLAPILLVIARLVQGFSAGGELGGALTYVYETVGEKRKGLGASFVALGSNSGFALAAIAVAVTSTLTTDAQMTSWGWRIPFLLGIPLVLFCLWTRTRIEDTPQFVNAVAENEVAKAPLTELLRTHPKQVLQVFGLGVAQNATGYMVLTYIGIHLVREGGFSQSSVTWTAAGVIVLVAASMPLAGLLVDRFGSVRVLASGLLASALLAYPAMSMMSGHGLFVAAIAFMFFAVGTPLIQTATAPLFPSLFDSRVRLTGVALGFNIATIATGGTAAYIATWLIDRTGSSVSPAYFVIGSAVIGMITLATIRQKTYGGLRTGSRVADGLPSQSGALDDVSSRRT</sequence>
<dbReference type="SUPFAM" id="SSF103473">
    <property type="entry name" value="MFS general substrate transporter"/>
    <property type="match status" value="1"/>
</dbReference>
<dbReference type="PANTHER" id="PTHR43528">
    <property type="entry name" value="ALPHA-KETOGLUTARATE PERMEASE"/>
    <property type="match status" value="1"/>
</dbReference>
<dbReference type="Gene3D" id="1.20.1250.20">
    <property type="entry name" value="MFS general substrate transporter like domains"/>
    <property type="match status" value="2"/>
</dbReference>
<protein>
    <submittedName>
        <fullName evidence="10">MFS transporter</fullName>
    </submittedName>
</protein>
<feature type="domain" description="Major facilitator superfamily (MFS) profile" evidence="9">
    <location>
        <begin position="14"/>
        <end position="423"/>
    </location>
</feature>
<evidence type="ECO:0000256" key="6">
    <source>
        <dbReference type="ARBA" id="ARBA00022989"/>
    </source>
</evidence>
<accession>A0ABU4AZS6</accession>
<feature type="transmembrane region" description="Helical" evidence="8">
    <location>
        <begin position="86"/>
        <end position="104"/>
    </location>
</feature>
<feature type="transmembrane region" description="Helical" evidence="8">
    <location>
        <begin position="304"/>
        <end position="322"/>
    </location>
</feature>
<dbReference type="InterPro" id="IPR020846">
    <property type="entry name" value="MFS_dom"/>
</dbReference>
<dbReference type="PROSITE" id="PS50850">
    <property type="entry name" value="MFS"/>
    <property type="match status" value="1"/>
</dbReference>
<evidence type="ECO:0000256" key="4">
    <source>
        <dbReference type="ARBA" id="ARBA00022692"/>
    </source>
</evidence>
<feature type="transmembrane region" description="Helical" evidence="8">
    <location>
        <begin position="368"/>
        <end position="391"/>
    </location>
</feature>
<keyword evidence="4 8" id="KW-0812">Transmembrane</keyword>
<organism evidence="10 11">
    <name type="scientific">Rhodococcus cercidiphylli</name>
    <dbReference type="NCBI Taxonomy" id="489916"/>
    <lineage>
        <taxon>Bacteria</taxon>
        <taxon>Bacillati</taxon>
        <taxon>Actinomycetota</taxon>
        <taxon>Actinomycetes</taxon>
        <taxon>Mycobacteriales</taxon>
        <taxon>Nocardiaceae</taxon>
        <taxon>Rhodococcus</taxon>
    </lineage>
</organism>